<dbReference type="InterPro" id="IPR050493">
    <property type="entry name" value="FAD-dep_Monooxygenase_BioMet"/>
</dbReference>
<sequence length="438" mass="49013">MKPFILRQMNGFSMFVFKVIIIFQKVQFLSIPAYKKLAYYEINNIKKGRVLMAGEKVAVIGGGISGLCTALALQRKGIRAEVYERNKTADMPDSGMILGGNALICLELLGLSPAMSECSLGTNEYNIKADSGKLISTLKYSSPALATCFRFFSGIDFLRILAGSLAPGTLHYGKKLADFKQHKNGVRLYFRDGTMEECTYMIACDGCHSTVRSRVISGHKPVFSGYTCWRGILEHDKDLGECAFSETWGPRGRFGIVPLPGNRLYWYAVKNSEGHSEAMAKWTSIDLLFNFFYYHDPIQQILERVKDEEILNHDLYEFKPISRFLYNHILLLGDAAHSSIPNIGQGASQAIEDAVMLANTLAESESLEEGFLSYSEHRPGHLRKVSSTIKNFGKVAQIEMPALCTIRNNLLRLAPTSFHSRRLGDIFEIHPCRLSSSM</sequence>
<evidence type="ECO:0000313" key="4">
    <source>
        <dbReference type="EMBL" id="RID88854.1"/>
    </source>
</evidence>
<reference evidence="4 5" key="1">
    <citation type="submission" date="2018-08" db="EMBL/GenBank/DDBJ databases">
        <title>Bacillus jemisoniae sp. nov., Bacillus chryseoplanitiae sp. nov., Bacillus resnikiae sp. nov., and Bacillus frankliniae sp. nov., isolated from Viking spacecraft and associated surfaces.</title>
        <authorList>
            <person name="Seuylemezian A."/>
            <person name="Vaishampayan P."/>
        </authorList>
    </citation>
    <scope>NUCLEOTIDE SEQUENCE [LARGE SCALE GENOMIC DNA]</scope>
    <source>
        <strain evidence="4 5">JJ-247</strain>
    </source>
</reference>
<feature type="domain" description="FAD-binding" evidence="3">
    <location>
        <begin position="56"/>
        <end position="381"/>
    </location>
</feature>
<dbReference type="GO" id="GO:0071949">
    <property type="term" value="F:FAD binding"/>
    <property type="evidence" value="ECO:0007669"/>
    <property type="project" value="InterPro"/>
</dbReference>
<protein>
    <submittedName>
        <fullName evidence="4">FAD-dependent oxidoreductase</fullName>
    </submittedName>
</protein>
<dbReference type="Proteomes" id="UP000265816">
    <property type="component" value="Unassembled WGS sequence"/>
</dbReference>
<gene>
    <name evidence="4" type="ORF">D1970_01020</name>
</gene>
<dbReference type="PANTHER" id="PTHR13789:SF309">
    <property type="entry name" value="PUTATIVE (AFU_ORTHOLOGUE AFUA_6G14510)-RELATED"/>
    <property type="match status" value="1"/>
</dbReference>
<keyword evidence="5" id="KW-1185">Reference proteome</keyword>
<accession>A0A398BGS9</accession>
<dbReference type="Pfam" id="PF01494">
    <property type="entry name" value="FAD_binding_3"/>
    <property type="match status" value="1"/>
</dbReference>
<dbReference type="PRINTS" id="PR00420">
    <property type="entry name" value="RNGMNOXGNASE"/>
</dbReference>
<evidence type="ECO:0000256" key="1">
    <source>
        <dbReference type="ARBA" id="ARBA00023002"/>
    </source>
</evidence>
<keyword evidence="1" id="KW-0560">Oxidoreductase</keyword>
<proteinExistence type="predicted"/>
<dbReference type="PANTHER" id="PTHR13789">
    <property type="entry name" value="MONOOXYGENASE"/>
    <property type="match status" value="1"/>
</dbReference>
<dbReference type="GO" id="GO:0004497">
    <property type="term" value="F:monooxygenase activity"/>
    <property type="evidence" value="ECO:0007669"/>
    <property type="project" value="UniProtKB-KW"/>
</dbReference>
<dbReference type="InterPro" id="IPR036188">
    <property type="entry name" value="FAD/NAD-bd_sf"/>
</dbReference>
<keyword evidence="2" id="KW-0503">Monooxygenase</keyword>
<evidence type="ECO:0000256" key="2">
    <source>
        <dbReference type="ARBA" id="ARBA00023033"/>
    </source>
</evidence>
<dbReference type="EMBL" id="QWVT01000002">
    <property type="protein sequence ID" value="RID88854.1"/>
    <property type="molecule type" value="Genomic_DNA"/>
</dbReference>
<organism evidence="4 5">
    <name type="scientific">Mesobacillus zeae</name>
    <dbReference type="NCBI Taxonomy" id="1917180"/>
    <lineage>
        <taxon>Bacteria</taxon>
        <taxon>Bacillati</taxon>
        <taxon>Bacillota</taxon>
        <taxon>Bacilli</taxon>
        <taxon>Bacillales</taxon>
        <taxon>Bacillaceae</taxon>
        <taxon>Mesobacillus</taxon>
    </lineage>
</organism>
<evidence type="ECO:0000313" key="5">
    <source>
        <dbReference type="Proteomes" id="UP000265816"/>
    </source>
</evidence>
<name>A0A398BGS9_9BACI</name>
<dbReference type="OrthoDB" id="9766816at2"/>
<dbReference type="Gene3D" id="3.50.50.60">
    <property type="entry name" value="FAD/NAD(P)-binding domain"/>
    <property type="match status" value="1"/>
</dbReference>
<dbReference type="InterPro" id="IPR002938">
    <property type="entry name" value="FAD-bd"/>
</dbReference>
<evidence type="ECO:0000259" key="3">
    <source>
        <dbReference type="Pfam" id="PF01494"/>
    </source>
</evidence>
<comment type="caution">
    <text evidence="4">The sequence shown here is derived from an EMBL/GenBank/DDBJ whole genome shotgun (WGS) entry which is preliminary data.</text>
</comment>
<dbReference type="AlphaFoldDB" id="A0A398BGS9"/>
<dbReference type="SUPFAM" id="SSF51905">
    <property type="entry name" value="FAD/NAD(P)-binding domain"/>
    <property type="match status" value="1"/>
</dbReference>